<organism evidence="1 3">
    <name type="scientific">Paenibacillus barcinonensis</name>
    <dbReference type="NCBI Taxonomy" id="198119"/>
    <lineage>
        <taxon>Bacteria</taxon>
        <taxon>Bacillati</taxon>
        <taxon>Bacillota</taxon>
        <taxon>Bacilli</taxon>
        <taxon>Bacillales</taxon>
        <taxon>Paenibacillaceae</taxon>
        <taxon>Paenibacillus</taxon>
    </lineage>
</organism>
<accession>A0A2V4VP08</accession>
<dbReference type="Proteomes" id="UP000509327">
    <property type="component" value="Chromosome"/>
</dbReference>
<dbReference type="RefSeq" id="WP_110894715.1">
    <property type="nucleotide sequence ID" value="NZ_CP054614.1"/>
</dbReference>
<dbReference type="EMBL" id="QJSW01000002">
    <property type="protein sequence ID" value="PYE51581.1"/>
    <property type="molecule type" value="Genomic_DNA"/>
</dbReference>
<evidence type="ECO:0000313" key="1">
    <source>
        <dbReference type="EMBL" id="PYE51581.1"/>
    </source>
</evidence>
<dbReference type="EMBL" id="CP054614">
    <property type="protein sequence ID" value="QKS55949.1"/>
    <property type="molecule type" value="Genomic_DNA"/>
</dbReference>
<name>A0A2V4VP08_PAEBA</name>
<evidence type="ECO:0000313" key="4">
    <source>
        <dbReference type="Proteomes" id="UP000509327"/>
    </source>
</evidence>
<evidence type="ECO:0000313" key="2">
    <source>
        <dbReference type="EMBL" id="QKS55949.1"/>
    </source>
</evidence>
<reference evidence="2 4" key="2">
    <citation type="submission" date="2020-06" db="EMBL/GenBank/DDBJ databases">
        <title>Complete genome of Paenibacillus barcinonensis KACC11450.</title>
        <authorList>
            <person name="Kim M."/>
            <person name="Park Y.-J."/>
            <person name="Shin J.-H."/>
        </authorList>
    </citation>
    <scope>NUCLEOTIDE SEQUENCE [LARGE SCALE GENOMIC DNA]</scope>
    <source>
        <strain evidence="2 4">KACC11450</strain>
    </source>
</reference>
<dbReference type="Proteomes" id="UP000247790">
    <property type="component" value="Unassembled WGS sequence"/>
</dbReference>
<protein>
    <submittedName>
        <fullName evidence="1">Uncharacterized protein</fullName>
    </submittedName>
</protein>
<keyword evidence="4" id="KW-1185">Reference proteome</keyword>
<proteinExistence type="predicted"/>
<evidence type="ECO:0000313" key="3">
    <source>
        <dbReference type="Proteomes" id="UP000247790"/>
    </source>
</evidence>
<gene>
    <name evidence="1" type="ORF">DFQ00_102376</name>
    <name evidence="2" type="ORF">HUB98_06085</name>
</gene>
<dbReference type="AlphaFoldDB" id="A0A2V4VP08"/>
<sequence>MKPYSKITSRGYQNEIDETEKAILEAVELNGAVTLQGFESEESAREFISNFPKYIKLKLSSIESDYDFAEYGIRSVKNTRKKWDEFHTYGALLEISSLNAVTGDKNEAGLKRAKGFTSQLLKMNLIQGEN</sequence>
<reference evidence="1 3" key="1">
    <citation type="submission" date="2018-06" db="EMBL/GenBank/DDBJ databases">
        <title>Genomic Encyclopedia of Type Strains, Phase III (KMG-III): the genomes of soil and plant-associated and newly described type strains.</title>
        <authorList>
            <person name="Whitman W."/>
        </authorList>
    </citation>
    <scope>NUCLEOTIDE SEQUENCE [LARGE SCALE GENOMIC DNA]</scope>
    <source>
        <strain evidence="1 3">CECT 7022</strain>
    </source>
</reference>